<dbReference type="PANTHER" id="PTHR11489">
    <property type="entry name" value="40S RIBOSOMAL PROTEIN SA"/>
    <property type="match status" value="1"/>
</dbReference>
<evidence type="ECO:0000256" key="1">
    <source>
        <dbReference type="ARBA" id="ARBA00022980"/>
    </source>
</evidence>
<dbReference type="GO" id="GO:0015935">
    <property type="term" value="C:small ribosomal subunit"/>
    <property type="evidence" value="ECO:0007669"/>
    <property type="project" value="InterPro"/>
</dbReference>
<dbReference type="Proteomes" id="UP001488838">
    <property type="component" value="Unassembled WGS sequence"/>
</dbReference>
<dbReference type="GO" id="GO:0003735">
    <property type="term" value="F:structural constituent of ribosome"/>
    <property type="evidence" value="ECO:0007669"/>
    <property type="project" value="InterPro"/>
</dbReference>
<keyword evidence="1" id="KW-0689">Ribosomal protein</keyword>
<keyword evidence="4" id="KW-1185">Reference proteome</keyword>
<dbReference type="AlphaFoldDB" id="A0AAW0H902"/>
<sequence length="107" mass="11722">MEQFIYKRKSDGIYIINLGRTREKLLPAAQALAAIEIPAHVSIISSRDTGQRAVLKFAAATGATQIADRFTSRVFSNQIQAASRKSLEVQIQAASRKSLEVTKSSDD</sequence>
<evidence type="ECO:0000313" key="3">
    <source>
        <dbReference type="EMBL" id="KAK7799158.1"/>
    </source>
</evidence>
<evidence type="ECO:0000313" key="4">
    <source>
        <dbReference type="Proteomes" id="UP001488838"/>
    </source>
</evidence>
<protein>
    <submittedName>
        <fullName evidence="3">Uncharacterized protein</fullName>
    </submittedName>
</protein>
<gene>
    <name evidence="3" type="ORF">U0070_011543</name>
</gene>
<organism evidence="3 4">
    <name type="scientific">Myodes glareolus</name>
    <name type="common">Bank vole</name>
    <name type="synonym">Clethrionomys glareolus</name>
    <dbReference type="NCBI Taxonomy" id="447135"/>
    <lineage>
        <taxon>Eukaryota</taxon>
        <taxon>Metazoa</taxon>
        <taxon>Chordata</taxon>
        <taxon>Craniata</taxon>
        <taxon>Vertebrata</taxon>
        <taxon>Euteleostomi</taxon>
        <taxon>Mammalia</taxon>
        <taxon>Eutheria</taxon>
        <taxon>Euarchontoglires</taxon>
        <taxon>Glires</taxon>
        <taxon>Rodentia</taxon>
        <taxon>Myomorpha</taxon>
        <taxon>Muroidea</taxon>
        <taxon>Cricetidae</taxon>
        <taxon>Arvicolinae</taxon>
        <taxon>Myodes</taxon>
    </lineage>
</organism>
<dbReference type="GO" id="GO:0006412">
    <property type="term" value="P:translation"/>
    <property type="evidence" value="ECO:0007669"/>
    <property type="project" value="InterPro"/>
</dbReference>
<accession>A0AAW0H902</accession>
<evidence type="ECO:0000256" key="2">
    <source>
        <dbReference type="ARBA" id="ARBA00023274"/>
    </source>
</evidence>
<dbReference type="InterPro" id="IPR023591">
    <property type="entry name" value="Ribosomal_uS2_flav_dom_sf"/>
</dbReference>
<comment type="caution">
    <text evidence="3">The sequence shown here is derived from an EMBL/GenBank/DDBJ whole genome shotgun (WGS) entry which is preliminary data.</text>
</comment>
<proteinExistence type="predicted"/>
<name>A0AAW0H902_MYOGA</name>
<reference evidence="3 4" key="1">
    <citation type="journal article" date="2023" name="bioRxiv">
        <title>Conserved and derived expression patterns and positive selection on dental genes reveal complex evolutionary context of ever-growing rodent molars.</title>
        <authorList>
            <person name="Calamari Z.T."/>
            <person name="Song A."/>
            <person name="Cohen E."/>
            <person name="Akter M."/>
            <person name="Roy R.D."/>
            <person name="Hallikas O."/>
            <person name="Christensen M.M."/>
            <person name="Li P."/>
            <person name="Marangoni P."/>
            <person name="Jernvall J."/>
            <person name="Klein O.D."/>
        </authorList>
    </citation>
    <scope>NUCLEOTIDE SEQUENCE [LARGE SCALE GENOMIC DNA]</scope>
    <source>
        <strain evidence="3">V071</strain>
    </source>
</reference>
<dbReference type="Gene3D" id="3.40.50.10490">
    <property type="entry name" value="Glucose-6-phosphate isomerase like protein, domain 1"/>
    <property type="match status" value="1"/>
</dbReference>
<keyword evidence="2" id="KW-0687">Ribonucleoprotein</keyword>
<dbReference type="InterPro" id="IPR005707">
    <property type="entry name" value="Ribosomal_uS2_euk/arc"/>
</dbReference>
<dbReference type="EMBL" id="JBBHLL010000635">
    <property type="protein sequence ID" value="KAK7799158.1"/>
    <property type="molecule type" value="Genomic_DNA"/>
</dbReference>
<dbReference type="SUPFAM" id="SSF52313">
    <property type="entry name" value="Ribosomal protein S2"/>
    <property type="match status" value="1"/>
</dbReference>